<comment type="pathway">
    <text evidence="2">Lipid metabolism; sphingolipid metabolism.</text>
</comment>
<keyword evidence="9" id="KW-0443">Lipid metabolism</keyword>
<dbReference type="GO" id="GO:0004758">
    <property type="term" value="F:serine C-palmitoyltransferase activity"/>
    <property type="evidence" value="ECO:0007669"/>
    <property type="project" value="UniProtKB-EC"/>
</dbReference>
<evidence type="ECO:0000256" key="1">
    <source>
        <dbReference type="ARBA" id="ARBA00001933"/>
    </source>
</evidence>
<evidence type="ECO:0000256" key="3">
    <source>
        <dbReference type="ARBA" id="ARBA00004991"/>
    </source>
</evidence>
<proteinExistence type="inferred from homology"/>
<evidence type="ECO:0000256" key="5">
    <source>
        <dbReference type="ARBA" id="ARBA00013220"/>
    </source>
</evidence>
<organism evidence="16 17">
    <name type="scientific">Parelaphostrongylus tenuis</name>
    <name type="common">Meningeal worm</name>
    <dbReference type="NCBI Taxonomy" id="148309"/>
    <lineage>
        <taxon>Eukaryota</taxon>
        <taxon>Metazoa</taxon>
        <taxon>Ecdysozoa</taxon>
        <taxon>Nematoda</taxon>
        <taxon>Chromadorea</taxon>
        <taxon>Rhabditida</taxon>
        <taxon>Rhabditina</taxon>
        <taxon>Rhabditomorpha</taxon>
        <taxon>Strongyloidea</taxon>
        <taxon>Metastrongylidae</taxon>
        <taxon>Parelaphostrongylus</taxon>
    </lineage>
</organism>
<comment type="cofactor">
    <cofactor evidence="1">
        <name>pyridoxal 5'-phosphate</name>
        <dbReference type="ChEBI" id="CHEBI:597326"/>
    </cofactor>
</comment>
<evidence type="ECO:0000256" key="8">
    <source>
        <dbReference type="ARBA" id="ARBA00022919"/>
    </source>
</evidence>
<keyword evidence="14" id="KW-0472">Membrane</keyword>
<reference evidence="16" key="1">
    <citation type="submission" date="2021-06" db="EMBL/GenBank/DDBJ databases">
        <title>Parelaphostrongylus tenuis whole genome reference sequence.</title>
        <authorList>
            <person name="Garwood T.J."/>
            <person name="Larsen P.A."/>
            <person name="Fountain-Jones N.M."/>
            <person name="Garbe J.R."/>
            <person name="Macchietto M.G."/>
            <person name="Kania S.A."/>
            <person name="Gerhold R.W."/>
            <person name="Richards J.E."/>
            <person name="Wolf T.M."/>
        </authorList>
    </citation>
    <scope>NUCLEOTIDE SEQUENCE</scope>
    <source>
        <strain evidence="16">MNPRO001-30</strain>
        <tissue evidence="16">Meninges</tissue>
    </source>
</reference>
<dbReference type="Gene3D" id="3.90.1150.10">
    <property type="entry name" value="Aspartate Aminotransferase, domain 1"/>
    <property type="match status" value="1"/>
</dbReference>
<dbReference type="InterPro" id="IPR015424">
    <property type="entry name" value="PyrdxlP-dep_Trfase"/>
</dbReference>
<evidence type="ECO:0000256" key="14">
    <source>
        <dbReference type="SAM" id="Phobius"/>
    </source>
</evidence>
<dbReference type="InterPro" id="IPR050087">
    <property type="entry name" value="AON_synthase_class-II"/>
</dbReference>
<dbReference type="Proteomes" id="UP001196413">
    <property type="component" value="Unassembled WGS sequence"/>
</dbReference>
<evidence type="ECO:0000259" key="15">
    <source>
        <dbReference type="Pfam" id="PF00155"/>
    </source>
</evidence>
<evidence type="ECO:0000256" key="2">
    <source>
        <dbReference type="ARBA" id="ARBA00004760"/>
    </source>
</evidence>
<dbReference type="AlphaFoldDB" id="A0AAD5MU91"/>
<comment type="pathway">
    <text evidence="3">Sphingolipid metabolism.</text>
</comment>
<evidence type="ECO:0000313" key="17">
    <source>
        <dbReference type="Proteomes" id="UP001196413"/>
    </source>
</evidence>
<dbReference type="InterPro" id="IPR004839">
    <property type="entry name" value="Aminotransferase_I/II_large"/>
</dbReference>
<evidence type="ECO:0000256" key="13">
    <source>
        <dbReference type="ARBA" id="ARBA00042649"/>
    </source>
</evidence>
<dbReference type="EC" id="2.3.1.50" evidence="5"/>
<evidence type="ECO:0000256" key="10">
    <source>
        <dbReference type="ARBA" id="ARBA00023315"/>
    </source>
</evidence>
<evidence type="ECO:0000256" key="7">
    <source>
        <dbReference type="ARBA" id="ARBA00022898"/>
    </source>
</evidence>
<keyword evidence="14" id="KW-0812">Transmembrane</keyword>
<protein>
    <recommendedName>
        <fullName evidence="11">Serine palmitoyltransferase 1</fullName>
        <ecNumber evidence="5">2.3.1.50</ecNumber>
    </recommendedName>
    <alternativeName>
        <fullName evidence="12">Long chain base biosynthesis protein 1</fullName>
    </alternativeName>
    <alternativeName>
        <fullName evidence="13">Serine-palmitoyl-CoA transferase 1</fullName>
    </alternativeName>
</protein>
<keyword evidence="8" id="KW-0746">Sphingolipid metabolism</keyword>
<keyword evidence="17" id="KW-1185">Reference proteome</keyword>
<dbReference type="PANTHER" id="PTHR13693">
    <property type="entry name" value="CLASS II AMINOTRANSFERASE/8-AMINO-7-OXONONANOATE SYNTHASE"/>
    <property type="match status" value="1"/>
</dbReference>
<dbReference type="InterPro" id="IPR015422">
    <property type="entry name" value="PyrdxlP-dep_Trfase_small"/>
</dbReference>
<dbReference type="GO" id="GO:0046512">
    <property type="term" value="P:sphingosine biosynthetic process"/>
    <property type="evidence" value="ECO:0007669"/>
    <property type="project" value="TreeGrafter"/>
</dbReference>
<comment type="caution">
    <text evidence="16">The sequence shown here is derived from an EMBL/GenBank/DDBJ whole genome shotgun (WGS) entry which is preliminary data.</text>
</comment>
<comment type="similarity">
    <text evidence="4">Belongs to the class-II pyridoxal-phosphate-dependent aminotransferase family.</text>
</comment>
<feature type="transmembrane region" description="Helical" evidence="14">
    <location>
        <begin position="15"/>
        <end position="32"/>
    </location>
</feature>
<accession>A0AAD5MU91</accession>
<sequence length="166" mass="18800">MSEPLIKPQPIVPYLHYYIEAVVVATVVYLFINRRRPKNHSPKLTEKEKDELIGNWRPDPLVPDTPKDHCVLNSKLAEGKMTKYVYVDGKKLLNMSTSDFLGLVGEKRIEDTAKKTIRKYGVGSCGPRGFYGTVDVHLELEADLAKYVSCVTKGQLLNQTEYICIV</sequence>
<feature type="domain" description="Aminotransferase class I/classII large" evidence="15">
    <location>
        <begin position="91"/>
        <end position="152"/>
    </location>
</feature>
<evidence type="ECO:0000256" key="12">
    <source>
        <dbReference type="ARBA" id="ARBA00041765"/>
    </source>
</evidence>
<dbReference type="PANTHER" id="PTHR13693:SF2">
    <property type="entry name" value="SERINE PALMITOYLTRANSFERASE 1"/>
    <property type="match status" value="1"/>
</dbReference>
<dbReference type="EMBL" id="JAHQIW010004372">
    <property type="protein sequence ID" value="KAJ1362103.1"/>
    <property type="molecule type" value="Genomic_DNA"/>
</dbReference>
<evidence type="ECO:0000256" key="4">
    <source>
        <dbReference type="ARBA" id="ARBA00008392"/>
    </source>
</evidence>
<dbReference type="InterPro" id="IPR015421">
    <property type="entry name" value="PyrdxlP-dep_Trfase_major"/>
</dbReference>
<keyword evidence="10" id="KW-0012">Acyltransferase</keyword>
<evidence type="ECO:0000256" key="11">
    <source>
        <dbReference type="ARBA" id="ARBA00041066"/>
    </source>
</evidence>
<dbReference type="GO" id="GO:0046513">
    <property type="term" value="P:ceramide biosynthetic process"/>
    <property type="evidence" value="ECO:0007669"/>
    <property type="project" value="TreeGrafter"/>
</dbReference>
<dbReference type="SUPFAM" id="SSF53383">
    <property type="entry name" value="PLP-dependent transferases"/>
    <property type="match status" value="1"/>
</dbReference>
<name>A0AAD5MU91_PARTN</name>
<evidence type="ECO:0000256" key="9">
    <source>
        <dbReference type="ARBA" id="ARBA00023098"/>
    </source>
</evidence>
<keyword evidence="14" id="KW-1133">Transmembrane helix</keyword>
<dbReference type="GO" id="GO:0016020">
    <property type="term" value="C:membrane"/>
    <property type="evidence" value="ECO:0007669"/>
    <property type="project" value="GOC"/>
</dbReference>
<keyword evidence="7" id="KW-0663">Pyridoxal phosphate</keyword>
<dbReference type="Gene3D" id="3.40.640.10">
    <property type="entry name" value="Type I PLP-dependent aspartate aminotransferase-like (Major domain)"/>
    <property type="match status" value="1"/>
</dbReference>
<dbReference type="Pfam" id="PF00155">
    <property type="entry name" value="Aminotran_1_2"/>
    <property type="match status" value="1"/>
</dbReference>
<dbReference type="GO" id="GO:0005783">
    <property type="term" value="C:endoplasmic reticulum"/>
    <property type="evidence" value="ECO:0007669"/>
    <property type="project" value="TreeGrafter"/>
</dbReference>
<gene>
    <name evidence="16" type="primary">SPTL1_1</name>
    <name evidence="16" type="ORF">KIN20_021523</name>
</gene>
<dbReference type="GO" id="GO:0030170">
    <property type="term" value="F:pyridoxal phosphate binding"/>
    <property type="evidence" value="ECO:0007669"/>
    <property type="project" value="InterPro"/>
</dbReference>
<evidence type="ECO:0000256" key="6">
    <source>
        <dbReference type="ARBA" id="ARBA00022679"/>
    </source>
</evidence>
<keyword evidence="6" id="KW-0808">Transferase</keyword>
<evidence type="ECO:0000313" key="16">
    <source>
        <dbReference type="EMBL" id="KAJ1362103.1"/>
    </source>
</evidence>